<protein>
    <recommendedName>
        <fullName evidence="3">ER membrane protein complex subunit 10</fullName>
    </recommendedName>
</protein>
<dbReference type="OrthoDB" id="1894652at2759"/>
<dbReference type="PANTHER" id="PTHR21397:SF4">
    <property type="entry name" value="ER MEMBRANE PROTEIN COMPLEX SUBUNIT 10"/>
    <property type="match status" value="1"/>
</dbReference>
<evidence type="ECO:0000256" key="10">
    <source>
        <dbReference type="SAM" id="SignalP"/>
    </source>
</evidence>
<keyword evidence="6" id="KW-0256">Endoplasmic reticulum</keyword>
<evidence type="ECO:0000256" key="9">
    <source>
        <dbReference type="SAM" id="MobiDB-lite"/>
    </source>
</evidence>
<organism evidence="11 12">
    <name type="scientific">Entomortierella parvispora</name>
    <dbReference type="NCBI Taxonomy" id="205924"/>
    <lineage>
        <taxon>Eukaryota</taxon>
        <taxon>Fungi</taxon>
        <taxon>Fungi incertae sedis</taxon>
        <taxon>Mucoromycota</taxon>
        <taxon>Mortierellomycotina</taxon>
        <taxon>Mortierellomycetes</taxon>
        <taxon>Mortierellales</taxon>
        <taxon>Mortierellaceae</taxon>
        <taxon>Entomortierella</taxon>
    </lineage>
</organism>
<dbReference type="Proteomes" id="UP000827284">
    <property type="component" value="Unassembled WGS sequence"/>
</dbReference>
<gene>
    <name evidence="11" type="ORF">EMPS_08594</name>
</gene>
<comment type="caution">
    <text evidence="11">The sequence shown here is derived from an EMBL/GenBank/DDBJ whole genome shotgun (WGS) entry which is preliminary data.</text>
</comment>
<proteinExistence type="inferred from homology"/>
<evidence type="ECO:0000256" key="8">
    <source>
        <dbReference type="ARBA" id="ARBA00023136"/>
    </source>
</evidence>
<evidence type="ECO:0000256" key="5">
    <source>
        <dbReference type="ARBA" id="ARBA00022729"/>
    </source>
</evidence>
<keyword evidence="4" id="KW-0812">Transmembrane</keyword>
<feature type="chain" id="PRO_5040134126" description="ER membrane protein complex subunit 10" evidence="10">
    <location>
        <begin position="21"/>
        <end position="312"/>
    </location>
</feature>
<keyword evidence="5 10" id="KW-0732">Signal</keyword>
<evidence type="ECO:0000256" key="2">
    <source>
        <dbReference type="ARBA" id="ARBA00007695"/>
    </source>
</evidence>
<feature type="region of interest" description="Disordered" evidence="9">
    <location>
        <begin position="57"/>
        <end position="79"/>
    </location>
</feature>
<dbReference type="GO" id="GO:0005789">
    <property type="term" value="C:endoplasmic reticulum membrane"/>
    <property type="evidence" value="ECO:0007669"/>
    <property type="project" value="UniProtKB-SubCell"/>
</dbReference>
<evidence type="ECO:0000313" key="12">
    <source>
        <dbReference type="Proteomes" id="UP000827284"/>
    </source>
</evidence>
<dbReference type="PANTHER" id="PTHR21397">
    <property type="entry name" value="CHROMATIN COMPLEXES SUBUNIT BAP18-RELATED"/>
    <property type="match status" value="1"/>
</dbReference>
<evidence type="ECO:0000256" key="6">
    <source>
        <dbReference type="ARBA" id="ARBA00022824"/>
    </source>
</evidence>
<dbReference type="Pfam" id="PF21203">
    <property type="entry name" value="ECM10"/>
    <property type="match status" value="1"/>
</dbReference>
<comment type="similarity">
    <text evidence="2">Belongs to the EMC10 family.</text>
</comment>
<keyword evidence="7" id="KW-1133">Transmembrane helix</keyword>
<reference evidence="11" key="2">
    <citation type="journal article" date="2022" name="Microbiol. Resour. Announc.">
        <title>Whole-Genome Sequence of Entomortierella parvispora E1425, a Mucoromycotan Fungus Associated with Burkholderiaceae-Related Endosymbiotic Bacteria.</title>
        <authorList>
            <person name="Herlambang A."/>
            <person name="Guo Y."/>
            <person name="Takashima Y."/>
            <person name="Narisawa K."/>
            <person name="Ohta H."/>
            <person name="Nishizawa T."/>
        </authorList>
    </citation>
    <scope>NUCLEOTIDE SEQUENCE</scope>
    <source>
        <strain evidence="11">E1425</strain>
    </source>
</reference>
<feature type="signal peptide" evidence="10">
    <location>
        <begin position="1"/>
        <end position="20"/>
    </location>
</feature>
<keyword evidence="8" id="KW-0472">Membrane</keyword>
<comment type="subcellular location">
    <subcellularLocation>
        <location evidence="1">Endoplasmic reticulum membrane</location>
        <topology evidence="1">Single-pass type I membrane protein</topology>
    </subcellularLocation>
</comment>
<dbReference type="CDD" id="cd22209">
    <property type="entry name" value="EMC10"/>
    <property type="match status" value="1"/>
</dbReference>
<dbReference type="AlphaFoldDB" id="A0A9P3HGP3"/>
<sequence>MRVNTYILALALAASVQVLAEEVTLGVWHKLSDHESFEKRGEIRLDAEDWYSLHLQKNQAPPIPTSTSSRKKQDTKQQQPLFKPVPIVYESLPNVNAAMAKTLKEDFILNVRAPVQERDEDDDPEPVFGEQDVEGSEYNETEEEFEQRMEEWKMRQEEAAEEAHVVKTPGSVAFYQIKLRDETRGWESISSIKSCLLVAANFKEEIRLHLDQNREVFAFDYFTPADAPRYCDQESQKAVAIDSLDRFKDTKVEFATASQGPKSRYNRAQAIKMDETGKPEAEKTFFQKYWVYIVPVVLVFLFTGGEPEKTAA</sequence>
<keyword evidence="12" id="KW-1185">Reference proteome</keyword>
<evidence type="ECO:0000313" key="11">
    <source>
        <dbReference type="EMBL" id="GJJ76235.1"/>
    </source>
</evidence>
<name>A0A9P3HGP3_9FUNG</name>
<dbReference type="EMBL" id="BQFW01000012">
    <property type="protein sequence ID" value="GJJ76235.1"/>
    <property type="molecule type" value="Genomic_DNA"/>
</dbReference>
<evidence type="ECO:0000256" key="7">
    <source>
        <dbReference type="ARBA" id="ARBA00022989"/>
    </source>
</evidence>
<evidence type="ECO:0000256" key="3">
    <source>
        <dbReference type="ARBA" id="ARBA00020105"/>
    </source>
</evidence>
<evidence type="ECO:0000256" key="1">
    <source>
        <dbReference type="ARBA" id="ARBA00004115"/>
    </source>
</evidence>
<feature type="compositionally biased region" description="Acidic residues" evidence="9">
    <location>
        <begin position="118"/>
        <end position="140"/>
    </location>
</feature>
<accession>A0A9P3HGP3</accession>
<reference evidence="11" key="1">
    <citation type="submission" date="2021-11" db="EMBL/GenBank/DDBJ databases">
        <authorList>
            <person name="Herlambang A."/>
            <person name="Guo Y."/>
            <person name="Takashima Y."/>
            <person name="Nishizawa T."/>
        </authorList>
    </citation>
    <scope>NUCLEOTIDE SEQUENCE</scope>
    <source>
        <strain evidence="11">E1425</strain>
    </source>
</reference>
<feature type="region of interest" description="Disordered" evidence="9">
    <location>
        <begin position="117"/>
        <end position="140"/>
    </location>
</feature>
<evidence type="ECO:0000256" key="4">
    <source>
        <dbReference type="ARBA" id="ARBA00022692"/>
    </source>
</evidence>